<dbReference type="AlphaFoldDB" id="A0A2H0R9W8"/>
<evidence type="ECO:0000313" key="2">
    <source>
        <dbReference type="Proteomes" id="UP000230214"/>
    </source>
</evidence>
<dbReference type="Proteomes" id="UP000230214">
    <property type="component" value="Unassembled WGS sequence"/>
</dbReference>
<evidence type="ECO:0008006" key="3">
    <source>
        <dbReference type="Google" id="ProtNLM"/>
    </source>
</evidence>
<organism evidence="1 2">
    <name type="scientific">candidate division WWE3 bacterium CG10_big_fil_rev_8_21_14_0_10_32_10</name>
    <dbReference type="NCBI Taxonomy" id="1975090"/>
    <lineage>
        <taxon>Bacteria</taxon>
        <taxon>Katanobacteria</taxon>
    </lineage>
</organism>
<evidence type="ECO:0000313" key="1">
    <source>
        <dbReference type="EMBL" id="PIR43308.1"/>
    </source>
</evidence>
<accession>A0A2H0R9W8</accession>
<sequence>MKITNKFNVPKAVVRAIENDGYSYTGYISVTQLISPPRLRWLTKRHWDELEEDCVDAVWKLLGSAVHVILERAEDKHAADFQEIRLEAETDGKIWSGQGDIWESPNILSDYKVTSAWAAVNDVKPEWEQQLNMLAYLYRKQNFEVKKLQIVAIFRDWSRIRAKTSQDYPNSPIKVIPIKLWKTDKIEKFIKERMQAHTETENTPDDELPKCTEKERWERPKQYAIMKNNNKRATKLCATEEEALEIIKTFLSKGDSNSYDIDVREGERIRCEHYCPVNKFCNQYQNYIKEKEKKIN</sequence>
<dbReference type="EMBL" id="PCXU01000029">
    <property type="protein sequence ID" value="PIR43308.1"/>
    <property type="molecule type" value="Genomic_DNA"/>
</dbReference>
<reference evidence="1 2" key="1">
    <citation type="submission" date="2017-09" db="EMBL/GenBank/DDBJ databases">
        <title>Depth-based differentiation of microbial function through sediment-hosted aquifers and enrichment of novel symbionts in the deep terrestrial subsurface.</title>
        <authorList>
            <person name="Probst A.J."/>
            <person name="Ladd B."/>
            <person name="Jarett J.K."/>
            <person name="Geller-Mcgrath D.E."/>
            <person name="Sieber C.M."/>
            <person name="Emerson J.B."/>
            <person name="Anantharaman K."/>
            <person name="Thomas B.C."/>
            <person name="Malmstrom R."/>
            <person name="Stieglmeier M."/>
            <person name="Klingl A."/>
            <person name="Woyke T."/>
            <person name="Ryan C.M."/>
            <person name="Banfield J.F."/>
        </authorList>
    </citation>
    <scope>NUCLEOTIDE SEQUENCE [LARGE SCALE GENOMIC DNA]</scope>
    <source>
        <strain evidence="1">CG10_big_fil_rev_8_21_14_0_10_32_10</strain>
    </source>
</reference>
<gene>
    <name evidence="1" type="ORF">COV24_03555</name>
</gene>
<protein>
    <recommendedName>
        <fullName evidence="3">PD-(D/E)XK endonuclease-like domain-containing protein</fullName>
    </recommendedName>
</protein>
<comment type="caution">
    <text evidence="1">The sequence shown here is derived from an EMBL/GenBank/DDBJ whole genome shotgun (WGS) entry which is preliminary data.</text>
</comment>
<proteinExistence type="predicted"/>
<name>A0A2H0R9W8_UNCKA</name>